<dbReference type="Proteomes" id="UP000095282">
    <property type="component" value="Unplaced"/>
</dbReference>
<feature type="chain" id="PRO_5009308527" evidence="1">
    <location>
        <begin position="32"/>
        <end position="167"/>
    </location>
</feature>
<reference evidence="3" key="1">
    <citation type="submission" date="2016-11" db="UniProtKB">
        <authorList>
            <consortium name="WormBaseParasite"/>
        </authorList>
    </citation>
    <scope>IDENTIFICATION</scope>
</reference>
<feature type="signal peptide" evidence="1">
    <location>
        <begin position="1"/>
        <end position="31"/>
    </location>
</feature>
<dbReference type="WBParaSite" id="Csp11.Scaffold629.g15702.t1">
    <property type="protein sequence ID" value="Csp11.Scaffold629.g15702.t1"/>
    <property type="gene ID" value="Csp11.Scaffold629.g15702"/>
</dbReference>
<evidence type="ECO:0000313" key="3">
    <source>
        <dbReference type="WBParaSite" id="Csp11.Scaffold629.g15702.t1"/>
    </source>
</evidence>
<keyword evidence="1" id="KW-0732">Signal</keyword>
<keyword evidence="2" id="KW-1185">Reference proteome</keyword>
<name>A0A1I7U7R1_9PELO</name>
<sequence length="167" mass="18906">MFLEKASSFVKFKIFTLFGALLFMATETSRSQVRGDRGQADEKNETHKEVPILVEFQRQYHVHDEIIFVPATTTEEMTTTATVEPITIGNVTDAAPPPDCENRKCSDFDAILLAATKKNKCVALIDRLDRDLNATRYNCRALWTENSNASRSSILWILISNLFICIK</sequence>
<protein>
    <submittedName>
        <fullName evidence="3">Uncharacterized protein</fullName>
    </submittedName>
</protein>
<evidence type="ECO:0000313" key="2">
    <source>
        <dbReference type="Proteomes" id="UP000095282"/>
    </source>
</evidence>
<evidence type="ECO:0000256" key="1">
    <source>
        <dbReference type="SAM" id="SignalP"/>
    </source>
</evidence>
<proteinExistence type="predicted"/>
<organism evidence="2 3">
    <name type="scientific">Caenorhabditis tropicalis</name>
    <dbReference type="NCBI Taxonomy" id="1561998"/>
    <lineage>
        <taxon>Eukaryota</taxon>
        <taxon>Metazoa</taxon>
        <taxon>Ecdysozoa</taxon>
        <taxon>Nematoda</taxon>
        <taxon>Chromadorea</taxon>
        <taxon>Rhabditida</taxon>
        <taxon>Rhabditina</taxon>
        <taxon>Rhabditomorpha</taxon>
        <taxon>Rhabditoidea</taxon>
        <taxon>Rhabditidae</taxon>
        <taxon>Peloderinae</taxon>
        <taxon>Caenorhabditis</taxon>
    </lineage>
</organism>
<dbReference type="AlphaFoldDB" id="A0A1I7U7R1"/>
<accession>A0A1I7U7R1</accession>